<sequence>MPVDINLAIAAGFPPAMLTTLVAILLFYLAEYKPRRREPHHTQHTCWHRNPTSSPTPDVEANMDSTIRHASMHREAARTLHSLTFDLNASNTPSIELQPMQPILHRPMPELDLLPRQSLPRPKLSRAATNYPSIRTRNRKTEPLHFDATRLSSVNNDFPSVKAKADTISMRALSASQLYMAARTHAAEGGSGGLM</sequence>
<dbReference type="Proteomes" id="UP000799770">
    <property type="component" value="Unassembled WGS sequence"/>
</dbReference>
<proteinExistence type="predicted"/>
<name>A0A6A5Z133_9PLEO</name>
<keyword evidence="4" id="KW-1185">Reference proteome</keyword>
<keyword evidence="2" id="KW-1133">Transmembrane helix</keyword>
<reference evidence="3" key="1">
    <citation type="journal article" date="2020" name="Stud. Mycol.">
        <title>101 Dothideomycetes genomes: a test case for predicting lifestyles and emergence of pathogens.</title>
        <authorList>
            <person name="Haridas S."/>
            <person name="Albert R."/>
            <person name="Binder M."/>
            <person name="Bloem J."/>
            <person name="Labutti K."/>
            <person name="Salamov A."/>
            <person name="Andreopoulos B."/>
            <person name="Baker S."/>
            <person name="Barry K."/>
            <person name="Bills G."/>
            <person name="Bluhm B."/>
            <person name="Cannon C."/>
            <person name="Castanera R."/>
            <person name="Culley D."/>
            <person name="Daum C."/>
            <person name="Ezra D."/>
            <person name="Gonzalez J."/>
            <person name="Henrissat B."/>
            <person name="Kuo A."/>
            <person name="Liang C."/>
            <person name="Lipzen A."/>
            <person name="Lutzoni F."/>
            <person name="Magnuson J."/>
            <person name="Mondo S."/>
            <person name="Nolan M."/>
            <person name="Ohm R."/>
            <person name="Pangilinan J."/>
            <person name="Park H.-J."/>
            <person name="Ramirez L."/>
            <person name="Alfaro M."/>
            <person name="Sun H."/>
            <person name="Tritt A."/>
            <person name="Yoshinaga Y."/>
            <person name="Zwiers L.-H."/>
            <person name="Turgeon B."/>
            <person name="Goodwin S."/>
            <person name="Spatafora J."/>
            <person name="Crous P."/>
            <person name="Grigoriev I."/>
        </authorList>
    </citation>
    <scope>NUCLEOTIDE SEQUENCE</scope>
    <source>
        <strain evidence="3">CBS 627.86</strain>
    </source>
</reference>
<keyword evidence="2" id="KW-0472">Membrane</keyword>
<feature type="transmembrane region" description="Helical" evidence="2">
    <location>
        <begin position="6"/>
        <end position="30"/>
    </location>
</feature>
<dbReference type="EMBL" id="ML977330">
    <property type="protein sequence ID" value="KAF2112733.1"/>
    <property type="molecule type" value="Genomic_DNA"/>
</dbReference>
<evidence type="ECO:0000256" key="1">
    <source>
        <dbReference type="SAM" id="MobiDB-lite"/>
    </source>
</evidence>
<keyword evidence="2" id="KW-0812">Transmembrane</keyword>
<organism evidence="3 4">
    <name type="scientific">Lophiotrema nucula</name>
    <dbReference type="NCBI Taxonomy" id="690887"/>
    <lineage>
        <taxon>Eukaryota</taxon>
        <taxon>Fungi</taxon>
        <taxon>Dikarya</taxon>
        <taxon>Ascomycota</taxon>
        <taxon>Pezizomycotina</taxon>
        <taxon>Dothideomycetes</taxon>
        <taxon>Pleosporomycetidae</taxon>
        <taxon>Pleosporales</taxon>
        <taxon>Lophiotremataceae</taxon>
        <taxon>Lophiotrema</taxon>
    </lineage>
</organism>
<evidence type="ECO:0000313" key="4">
    <source>
        <dbReference type="Proteomes" id="UP000799770"/>
    </source>
</evidence>
<evidence type="ECO:0000313" key="3">
    <source>
        <dbReference type="EMBL" id="KAF2112733.1"/>
    </source>
</evidence>
<evidence type="ECO:0000256" key="2">
    <source>
        <dbReference type="SAM" id="Phobius"/>
    </source>
</evidence>
<gene>
    <name evidence="3" type="ORF">BDV96DRAFT_580306</name>
</gene>
<feature type="region of interest" description="Disordered" evidence="1">
    <location>
        <begin position="38"/>
        <end position="58"/>
    </location>
</feature>
<protein>
    <submittedName>
        <fullName evidence="3">Uncharacterized protein</fullName>
    </submittedName>
</protein>
<feature type="compositionally biased region" description="Basic residues" evidence="1">
    <location>
        <begin position="38"/>
        <end position="47"/>
    </location>
</feature>
<dbReference type="AlphaFoldDB" id="A0A6A5Z133"/>
<accession>A0A6A5Z133</accession>